<reference evidence="1" key="1">
    <citation type="submission" date="2018-01" db="EMBL/GenBank/DDBJ databases">
        <title>Draft genome sequence of Bandra megavirus.</title>
        <authorList>
            <person name="Chatterjee A."/>
            <person name="Yadav R."/>
            <person name="Kondabagil K."/>
        </authorList>
    </citation>
    <scope>NUCLEOTIDE SEQUENCE</scope>
    <source>
        <strain evidence="1">KK-1</strain>
    </source>
</reference>
<dbReference type="EMBL" id="MG779390">
    <property type="protein sequence ID" value="AUV58969.1"/>
    <property type="molecule type" value="Genomic_DNA"/>
</dbReference>
<evidence type="ECO:0000313" key="1">
    <source>
        <dbReference type="EMBL" id="AUV58969.1"/>
    </source>
</evidence>
<name>A0A2K9V9T8_9VIRU</name>
<organism evidence="1">
    <name type="scientific">Bandra megavirus</name>
    <dbReference type="NCBI Taxonomy" id="2071566"/>
    <lineage>
        <taxon>Viruses</taxon>
        <taxon>Varidnaviria</taxon>
        <taxon>Bamfordvirae</taxon>
        <taxon>Nucleocytoviricota</taxon>
        <taxon>Megaviricetes</taxon>
        <taxon>Imitervirales</taxon>
        <taxon>Mimiviridae</taxon>
        <taxon>Megamimivirinae</taxon>
        <taxon>Megavirus</taxon>
    </lineage>
</organism>
<accession>A0A2K9V9T8</accession>
<sequence>MCYYIGDSIVPSEIFYYFTTWLTSQDILNFVKSFDNQLFPPILNQIYHKIRFRENLRKNVGAKPFFPKKIIEATTSDEDLIYKINLPINVNIGNQLIGKLMRSTDLINRNYCWIASILIPKKCIKQFENLPRCKSFDSNIGYIFLFDAVIDKIQQTFIYKTLNTSLLEKYDNYAQALTLVWQLREFIRNHHLTIK</sequence>
<proteinExistence type="predicted"/>
<protein>
    <submittedName>
        <fullName evidence="1">Uncharacterized protein</fullName>
    </submittedName>
</protein>